<dbReference type="InterPro" id="IPR000719">
    <property type="entry name" value="Prot_kinase_dom"/>
</dbReference>
<keyword evidence="2" id="KW-0597">Phosphoprotein</keyword>
<dbReference type="Gene3D" id="3.30.200.20">
    <property type="entry name" value="Phosphorylase Kinase, domain 1"/>
    <property type="match status" value="1"/>
</dbReference>
<dbReference type="InterPro" id="IPR000961">
    <property type="entry name" value="AGC-kinase_C"/>
</dbReference>
<evidence type="ECO:0000259" key="8">
    <source>
        <dbReference type="PROSITE" id="PS50011"/>
    </source>
</evidence>
<dbReference type="SMART" id="SM00220">
    <property type="entry name" value="S_TKc"/>
    <property type="match status" value="1"/>
</dbReference>
<evidence type="ECO:0000313" key="10">
    <source>
        <dbReference type="EMBL" id="NDV33447.1"/>
    </source>
</evidence>
<evidence type="ECO:0000256" key="3">
    <source>
        <dbReference type="ARBA" id="ARBA00022679"/>
    </source>
</evidence>
<proteinExistence type="predicted"/>
<feature type="domain" description="AGC-kinase C-terminal" evidence="9">
    <location>
        <begin position="229"/>
        <end position="295"/>
    </location>
</feature>
<dbReference type="PANTHER" id="PTHR24351">
    <property type="entry name" value="RIBOSOMAL PROTEIN S6 KINASE"/>
    <property type="match status" value="1"/>
</dbReference>
<feature type="region of interest" description="Disordered" evidence="7">
    <location>
        <begin position="267"/>
        <end position="295"/>
    </location>
</feature>
<dbReference type="Gene3D" id="1.10.510.10">
    <property type="entry name" value="Transferase(Phosphotransferase) domain 1"/>
    <property type="match status" value="1"/>
</dbReference>
<keyword evidence="1" id="KW-0723">Serine/threonine-protein kinase</keyword>
<keyword evidence="5" id="KW-0418">Kinase</keyword>
<evidence type="ECO:0000256" key="7">
    <source>
        <dbReference type="SAM" id="MobiDB-lite"/>
    </source>
</evidence>
<dbReference type="InterPro" id="IPR008271">
    <property type="entry name" value="Ser/Thr_kinase_AS"/>
</dbReference>
<dbReference type="InterPro" id="IPR017892">
    <property type="entry name" value="Pkinase_C"/>
</dbReference>
<evidence type="ECO:0000256" key="6">
    <source>
        <dbReference type="ARBA" id="ARBA00022840"/>
    </source>
</evidence>
<protein>
    <recommendedName>
        <fullName evidence="11">Protein kinase domain-containing protein</fullName>
    </recommendedName>
</protein>
<evidence type="ECO:0008006" key="11">
    <source>
        <dbReference type="Google" id="ProtNLM"/>
    </source>
</evidence>
<evidence type="ECO:0000256" key="4">
    <source>
        <dbReference type="ARBA" id="ARBA00022741"/>
    </source>
</evidence>
<dbReference type="EMBL" id="GIBP01004478">
    <property type="protein sequence ID" value="NDV33447.1"/>
    <property type="molecule type" value="Transcribed_RNA"/>
</dbReference>
<keyword evidence="6" id="KW-0067">ATP-binding</keyword>
<dbReference type="SMART" id="SM00133">
    <property type="entry name" value="S_TK_X"/>
    <property type="match status" value="1"/>
</dbReference>
<organism evidence="10">
    <name type="scientific">Arcella intermedia</name>
    <dbReference type="NCBI Taxonomy" id="1963864"/>
    <lineage>
        <taxon>Eukaryota</taxon>
        <taxon>Amoebozoa</taxon>
        <taxon>Tubulinea</taxon>
        <taxon>Elardia</taxon>
        <taxon>Arcellinida</taxon>
        <taxon>Sphaerothecina</taxon>
        <taxon>Arcellidae</taxon>
        <taxon>Arcella</taxon>
    </lineage>
</organism>
<name>A0A6B2L9G5_9EUKA</name>
<dbReference type="Pfam" id="PF00069">
    <property type="entry name" value="Pkinase"/>
    <property type="match status" value="1"/>
</dbReference>
<evidence type="ECO:0000256" key="5">
    <source>
        <dbReference type="ARBA" id="ARBA00022777"/>
    </source>
</evidence>
<dbReference type="PROSITE" id="PS51285">
    <property type="entry name" value="AGC_KINASE_CTER"/>
    <property type="match status" value="1"/>
</dbReference>
<accession>A0A6B2L9G5</accession>
<keyword evidence="3" id="KW-0808">Transferase</keyword>
<dbReference type="GO" id="GO:0004674">
    <property type="term" value="F:protein serine/threonine kinase activity"/>
    <property type="evidence" value="ECO:0007669"/>
    <property type="project" value="UniProtKB-KW"/>
</dbReference>
<dbReference type="InterPro" id="IPR011009">
    <property type="entry name" value="Kinase-like_dom_sf"/>
</dbReference>
<sequence length="295" mass="34004">MKVLNKSTIIARNEVEHTKAEKSILVKLEFPFLVKLHYAFQTPEKLYFVMDYINGGELFYHLQKEKKFTEERVRFYAAEIVLGLEYLHTAGVIYRDLKPENLLLTKEGHIVMTDFGLSKEGLHDRNDRTGTFCGTPEYLAPEILEGKGYGKAVDWWSFGTLLYEMLTGLPPFYSEDVQEMYTKIMSSELKFPPDSMSSDAADFLSQLLERNDQKRLQDPEKVKKHPFFASISWELLIQKKVTPPFVPFVSGEDDTSNIDPSFTQCPLDNEEESDISPVAQTEFEGFTYNPNTPKY</sequence>
<evidence type="ECO:0000256" key="1">
    <source>
        <dbReference type="ARBA" id="ARBA00022527"/>
    </source>
</evidence>
<feature type="domain" description="Protein kinase" evidence="8">
    <location>
        <begin position="1"/>
        <end position="228"/>
    </location>
</feature>
<dbReference type="Pfam" id="PF00433">
    <property type="entry name" value="Pkinase_C"/>
    <property type="match status" value="1"/>
</dbReference>
<dbReference type="PROSITE" id="PS00108">
    <property type="entry name" value="PROTEIN_KINASE_ST"/>
    <property type="match status" value="1"/>
</dbReference>
<dbReference type="PROSITE" id="PS50011">
    <property type="entry name" value="PROTEIN_KINASE_DOM"/>
    <property type="match status" value="1"/>
</dbReference>
<evidence type="ECO:0000259" key="9">
    <source>
        <dbReference type="PROSITE" id="PS51285"/>
    </source>
</evidence>
<dbReference type="GO" id="GO:0005524">
    <property type="term" value="F:ATP binding"/>
    <property type="evidence" value="ECO:0007669"/>
    <property type="project" value="UniProtKB-KW"/>
</dbReference>
<evidence type="ECO:0000256" key="2">
    <source>
        <dbReference type="ARBA" id="ARBA00022553"/>
    </source>
</evidence>
<dbReference type="SUPFAM" id="SSF56112">
    <property type="entry name" value="Protein kinase-like (PK-like)"/>
    <property type="match status" value="1"/>
</dbReference>
<keyword evidence="4" id="KW-0547">Nucleotide-binding</keyword>
<reference evidence="10" key="1">
    <citation type="journal article" date="2020" name="J. Eukaryot. Microbiol.">
        <title>De novo Sequencing, Assembly and Annotation of the Transcriptome for the Free-Living Testate Amoeba Arcella intermedia.</title>
        <authorList>
            <person name="Ribeiro G.M."/>
            <person name="Porfirio-Sousa A.L."/>
            <person name="Maurer-Alcala X.X."/>
            <person name="Katz L.A."/>
            <person name="Lahr D.J.G."/>
        </authorList>
    </citation>
    <scope>NUCLEOTIDE SEQUENCE</scope>
</reference>
<dbReference type="FunFam" id="1.10.510.10:FF:000008">
    <property type="entry name" value="Non-specific serine/threonine protein kinase"/>
    <property type="match status" value="1"/>
</dbReference>
<dbReference type="AlphaFoldDB" id="A0A6B2L9G5"/>